<dbReference type="InterPro" id="IPR015943">
    <property type="entry name" value="WD40/YVTN_repeat-like_dom_sf"/>
</dbReference>
<dbReference type="GO" id="GO:0043291">
    <property type="term" value="C:RAVE complex"/>
    <property type="evidence" value="ECO:0007669"/>
    <property type="project" value="TreeGrafter"/>
</dbReference>
<evidence type="ECO:0000256" key="1">
    <source>
        <dbReference type="PROSITE-ProRule" id="PRU00221"/>
    </source>
</evidence>
<dbReference type="Gene3D" id="2.130.10.10">
    <property type="entry name" value="YVTN repeat-like/Quinoprotein amine dehydrogenase"/>
    <property type="match status" value="2"/>
</dbReference>
<name>A0A7R9IFI6_9NEOP</name>
<dbReference type="AlphaFoldDB" id="A0A7R9IFI6"/>
<dbReference type="FunFam" id="2.130.10.10:FF:001065">
    <property type="entry name" value="Dual oxidase maturation factor, putative"/>
    <property type="match status" value="1"/>
</dbReference>
<evidence type="ECO:0008006" key="4">
    <source>
        <dbReference type="Google" id="ProtNLM"/>
    </source>
</evidence>
<feature type="region of interest" description="Disordered" evidence="2">
    <location>
        <begin position="843"/>
        <end position="869"/>
    </location>
</feature>
<accession>A0A7R9IFI6</accession>
<dbReference type="PANTHER" id="PTHR13950:SF9">
    <property type="entry name" value="RABCONNECTIN-3A"/>
    <property type="match status" value="1"/>
</dbReference>
<reference evidence="3" key="1">
    <citation type="submission" date="2020-11" db="EMBL/GenBank/DDBJ databases">
        <authorList>
            <person name="Tran Van P."/>
        </authorList>
    </citation>
    <scope>NUCLEOTIDE SEQUENCE</scope>
</reference>
<dbReference type="SUPFAM" id="SSF50978">
    <property type="entry name" value="WD40 repeat-like"/>
    <property type="match status" value="1"/>
</dbReference>
<evidence type="ECO:0000313" key="3">
    <source>
        <dbReference type="EMBL" id="CAD7457415.1"/>
    </source>
</evidence>
<evidence type="ECO:0000256" key="2">
    <source>
        <dbReference type="SAM" id="MobiDB-lite"/>
    </source>
</evidence>
<sequence length="1176" mass="129833">MILPYDVLFADSLMMDWSQPVGPAEDELVLKWDDDEEEDSDPDTGALQMKTIKSSEEEPPVETTGAEGGDGGHLDIMAQQLKFVACLKILMEELSTLATGFEVDGGQLRYQLYVWLEREVDALRQLCNYSAGDADAIGAAEEGVIDGDPSSRDTPTALIRPGDKPTLHEILMAEKMDFEAKVQRAAKRKKWLKANETLLRTLLSYCSLHGASGGGLASVRMELVLLLQELQQEKTQQQLLSPLPFPTTLPLLSASVACNKTVVADPVRHLQSQTHDMLQTIVELRSPPMPSRAHFSEVFVLRDLAIALSACIYQSLCDSDTFSIKQQGDNFQSSGLESLARMNVMYPSSHLIQGHTRRRRYSSDEPLQVTTHPAKWPGVTNLRALLAREKDEDTPRLNVLLCEAFVATYMSLMVYALTTCDSLILYRLAGQKFNNQTWAMLFGGGVKKLLKVAAASNSSNQSQSTSLDREASVSSEGGVWTTVTSLTKQRVRLNMKLLGQFGSQPGTPLMKEDKPTYREQFVPPEMSMVSYFLIKPQLPLEDEEVDYDSADSAVSDLDSEEDEDVFDGSAINPVCVGRSKENNTEHCDPNSYSWCVLRLALMKVVQGQLQDFLQVAGIELQELPVCSPLVHGTLRVVTQWQEMLKEELDARRPPPADYIPGCFVETAATGPAIHKYRSLLDKHNTPFHPKHASAAPVRRLWNYLVCQESLQEIFIRAVFGKRRSVTSGADTLVDNVKVTSAEDKVSSEPSVALPEPVRIIHKEQDSITAFCLNQVNHGLLALCTPREVQEMDISLLLELPSWLEDECEIDLINLYKEPETLPESSFWVIQTAADRPMLAQTQSPNIQNYSTPSSPQPSSGLGGQTGRGASVMKGLNFPGSHDPRFCQFVIDRSRHLLKPVLKHRVDGVKRVSSHPMLPLYLTGSHDGSVQMWEWGHVQSVAVPRGPGTFAKVTRVRFSEHGNKFGVGDGDGNLSLWQVGLASNSSRPFFTNQCHSKGTSDFVFLSSCSMVATAGHSSESKNVALWDTLLPQKKAMITAFSCHDQGASSVVYAPQHQLLISAGKKGDVCLLDVRQRQVRHRFVAHESPVKCLAIDPAEEFFVTGAADGDIKVWALSGHNALHSFSGEHARSSFFKNIGQGVTQLHVDGGSRLFSCGADGSMKVRQLPDRDLAVHTIY</sequence>
<feature type="region of interest" description="Disordered" evidence="2">
    <location>
        <begin position="32"/>
        <end position="72"/>
    </location>
</feature>
<keyword evidence="1" id="KW-0853">WD repeat</keyword>
<feature type="repeat" description="WD" evidence="1">
    <location>
        <begin position="1081"/>
        <end position="1122"/>
    </location>
</feature>
<dbReference type="PROSITE" id="PS50294">
    <property type="entry name" value="WD_REPEATS_REGION"/>
    <property type="match status" value="1"/>
</dbReference>
<protein>
    <recommendedName>
        <fullName evidence="4">DmX-like protein 2</fullName>
    </recommendedName>
</protein>
<gene>
    <name evidence="3" type="ORF">TTEB3V08_LOCUS5408</name>
</gene>
<dbReference type="InterPro" id="IPR052208">
    <property type="entry name" value="DmX-like/RAVE_component"/>
</dbReference>
<dbReference type="PROSITE" id="PS50082">
    <property type="entry name" value="WD_REPEATS_2"/>
    <property type="match status" value="2"/>
</dbReference>
<dbReference type="GO" id="GO:0007035">
    <property type="term" value="P:vacuolar acidification"/>
    <property type="evidence" value="ECO:0007669"/>
    <property type="project" value="TreeGrafter"/>
</dbReference>
<dbReference type="SMART" id="SM00320">
    <property type="entry name" value="WD40"/>
    <property type="match status" value="6"/>
</dbReference>
<dbReference type="InterPro" id="IPR036322">
    <property type="entry name" value="WD40_repeat_dom_sf"/>
</dbReference>
<feature type="compositionally biased region" description="Acidic residues" evidence="2">
    <location>
        <begin position="33"/>
        <end position="42"/>
    </location>
</feature>
<feature type="compositionally biased region" description="Low complexity" evidence="2">
    <location>
        <begin position="850"/>
        <end position="859"/>
    </location>
</feature>
<proteinExistence type="predicted"/>
<organism evidence="3">
    <name type="scientific">Timema tahoe</name>
    <dbReference type="NCBI Taxonomy" id="61484"/>
    <lineage>
        <taxon>Eukaryota</taxon>
        <taxon>Metazoa</taxon>
        <taxon>Ecdysozoa</taxon>
        <taxon>Arthropoda</taxon>
        <taxon>Hexapoda</taxon>
        <taxon>Insecta</taxon>
        <taxon>Pterygota</taxon>
        <taxon>Neoptera</taxon>
        <taxon>Polyneoptera</taxon>
        <taxon>Phasmatodea</taxon>
        <taxon>Timematodea</taxon>
        <taxon>Timematoidea</taxon>
        <taxon>Timematidae</taxon>
        <taxon>Timema</taxon>
    </lineage>
</organism>
<dbReference type="PANTHER" id="PTHR13950">
    <property type="entry name" value="RABCONNECTIN-RELATED"/>
    <property type="match status" value="1"/>
</dbReference>
<dbReference type="InterPro" id="IPR001680">
    <property type="entry name" value="WD40_rpt"/>
</dbReference>
<dbReference type="EMBL" id="OE001694">
    <property type="protein sequence ID" value="CAD7457415.1"/>
    <property type="molecule type" value="Genomic_DNA"/>
</dbReference>
<feature type="repeat" description="WD" evidence="1">
    <location>
        <begin position="901"/>
        <end position="933"/>
    </location>
</feature>
<dbReference type="Pfam" id="PF00400">
    <property type="entry name" value="WD40"/>
    <property type="match status" value="2"/>
</dbReference>